<dbReference type="EMBL" id="JAWDGP010000603">
    <property type="protein sequence ID" value="KAK3798987.1"/>
    <property type="molecule type" value="Genomic_DNA"/>
</dbReference>
<evidence type="ECO:0000256" key="1">
    <source>
        <dbReference type="SAM" id="MobiDB-lite"/>
    </source>
</evidence>
<name>A0AAE1B5H7_9GAST</name>
<comment type="caution">
    <text evidence="2">The sequence shown here is derived from an EMBL/GenBank/DDBJ whole genome shotgun (WGS) entry which is preliminary data.</text>
</comment>
<evidence type="ECO:0000313" key="2">
    <source>
        <dbReference type="EMBL" id="KAK3798987.1"/>
    </source>
</evidence>
<gene>
    <name evidence="2" type="ORF">RRG08_063336</name>
</gene>
<proteinExistence type="predicted"/>
<sequence>MFLYLFFDYLKHIYPKMGKSLDERNTCQYVRGKWNTCQFVEDQWNKQDSINKTDLDIKQWVMVVCQPISEANPNERTGASPRMTDHSSEQQVKMW</sequence>
<accession>A0AAE1B5H7</accession>
<dbReference type="Proteomes" id="UP001283361">
    <property type="component" value="Unassembled WGS sequence"/>
</dbReference>
<organism evidence="2 3">
    <name type="scientific">Elysia crispata</name>
    <name type="common">lettuce slug</name>
    <dbReference type="NCBI Taxonomy" id="231223"/>
    <lineage>
        <taxon>Eukaryota</taxon>
        <taxon>Metazoa</taxon>
        <taxon>Spiralia</taxon>
        <taxon>Lophotrochozoa</taxon>
        <taxon>Mollusca</taxon>
        <taxon>Gastropoda</taxon>
        <taxon>Heterobranchia</taxon>
        <taxon>Euthyneura</taxon>
        <taxon>Panpulmonata</taxon>
        <taxon>Sacoglossa</taxon>
        <taxon>Placobranchoidea</taxon>
        <taxon>Plakobranchidae</taxon>
        <taxon>Elysia</taxon>
    </lineage>
</organism>
<protein>
    <submittedName>
        <fullName evidence="2">Uncharacterized protein</fullName>
    </submittedName>
</protein>
<keyword evidence="3" id="KW-1185">Reference proteome</keyword>
<dbReference type="AlphaFoldDB" id="A0AAE1B5H7"/>
<evidence type="ECO:0000313" key="3">
    <source>
        <dbReference type="Proteomes" id="UP001283361"/>
    </source>
</evidence>
<reference evidence="2" key="1">
    <citation type="journal article" date="2023" name="G3 (Bethesda)">
        <title>A reference genome for the long-term kleptoplast-retaining sea slug Elysia crispata morphotype clarki.</title>
        <authorList>
            <person name="Eastman K.E."/>
            <person name="Pendleton A.L."/>
            <person name="Shaikh M.A."/>
            <person name="Suttiyut T."/>
            <person name="Ogas R."/>
            <person name="Tomko P."/>
            <person name="Gavelis G."/>
            <person name="Widhalm J.R."/>
            <person name="Wisecaver J.H."/>
        </authorList>
    </citation>
    <scope>NUCLEOTIDE SEQUENCE</scope>
    <source>
        <strain evidence="2">ECLA1</strain>
    </source>
</reference>
<feature type="region of interest" description="Disordered" evidence="1">
    <location>
        <begin position="71"/>
        <end position="95"/>
    </location>
</feature>